<evidence type="ECO:0000313" key="4">
    <source>
        <dbReference type="EnsemblPlants" id="QL04p046718:mrna"/>
    </source>
</evidence>
<proteinExistence type="predicted"/>
<keyword evidence="2" id="KW-1133">Transmembrane helix</keyword>
<accession>A0A7N2R385</accession>
<organism evidence="4 5">
    <name type="scientific">Quercus lobata</name>
    <name type="common">Valley oak</name>
    <dbReference type="NCBI Taxonomy" id="97700"/>
    <lineage>
        <taxon>Eukaryota</taxon>
        <taxon>Viridiplantae</taxon>
        <taxon>Streptophyta</taxon>
        <taxon>Embryophyta</taxon>
        <taxon>Tracheophyta</taxon>
        <taxon>Spermatophyta</taxon>
        <taxon>Magnoliopsida</taxon>
        <taxon>eudicotyledons</taxon>
        <taxon>Gunneridae</taxon>
        <taxon>Pentapetalae</taxon>
        <taxon>rosids</taxon>
        <taxon>fabids</taxon>
        <taxon>Fagales</taxon>
        <taxon>Fagaceae</taxon>
        <taxon>Quercus</taxon>
    </lineage>
</organism>
<evidence type="ECO:0000256" key="1">
    <source>
        <dbReference type="SAM" id="MobiDB-lite"/>
    </source>
</evidence>
<dbReference type="OrthoDB" id="1648650at2759"/>
<dbReference type="EMBL" id="LRBV02000004">
    <property type="status" value="NOT_ANNOTATED_CDS"/>
    <property type="molecule type" value="Genomic_DNA"/>
</dbReference>
<dbReference type="PANTHER" id="PTHR36245:SF7">
    <property type="entry name" value="GLYCINE-RICH PROTEIN"/>
    <property type="match status" value="1"/>
</dbReference>
<dbReference type="GeneID" id="115983591"/>
<dbReference type="EnsemblPlants" id="QL04p046718:mrna">
    <property type="protein sequence ID" value="QL04p046718:mrna"/>
    <property type="gene ID" value="QL04p046718"/>
</dbReference>
<dbReference type="Gramene" id="QL04p046718:mrna">
    <property type="protein sequence ID" value="QL04p046718:mrna"/>
    <property type="gene ID" value="QL04p046718"/>
</dbReference>
<dbReference type="AlphaFoldDB" id="A0A7N2R385"/>
<evidence type="ECO:0000256" key="2">
    <source>
        <dbReference type="SAM" id="Phobius"/>
    </source>
</evidence>
<reference evidence="4 5" key="1">
    <citation type="journal article" date="2016" name="G3 (Bethesda)">
        <title>First Draft Assembly and Annotation of the Genome of a California Endemic Oak Quercus lobata Nee (Fagaceae).</title>
        <authorList>
            <person name="Sork V.L."/>
            <person name="Fitz-Gibbon S.T."/>
            <person name="Puiu D."/>
            <person name="Crepeau M."/>
            <person name="Gugger P.F."/>
            <person name="Sherman R."/>
            <person name="Stevens K."/>
            <person name="Langley C.H."/>
            <person name="Pellegrini M."/>
            <person name="Salzberg S.L."/>
        </authorList>
    </citation>
    <scope>NUCLEOTIDE SEQUENCE [LARGE SCALE GENOMIC DNA]</scope>
    <source>
        <strain evidence="4 5">cv. SW786</strain>
    </source>
</reference>
<evidence type="ECO:0000313" key="5">
    <source>
        <dbReference type="Proteomes" id="UP000594261"/>
    </source>
</evidence>
<dbReference type="OMA" id="PAMIMIT"/>
<feature type="region of interest" description="Disordered" evidence="1">
    <location>
        <begin position="68"/>
        <end position="90"/>
    </location>
</feature>
<keyword evidence="5" id="KW-1185">Reference proteome</keyword>
<protein>
    <recommendedName>
        <fullName evidence="6">Glycine-rich protein</fullName>
    </recommendedName>
</protein>
<name>A0A7N2R385_QUELO</name>
<dbReference type="InParanoid" id="A0A7N2R385"/>
<feature type="transmembrane region" description="Helical" evidence="2">
    <location>
        <begin position="124"/>
        <end position="144"/>
    </location>
</feature>
<keyword evidence="2" id="KW-0812">Transmembrane</keyword>
<dbReference type="PANTHER" id="PTHR36245">
    <property type="entry name" value="GLYCINE-RICH PROTEIN DOT1-LIKE"/>
    <property type="match status" value="1"/>
</dbReference>
<sequence length="145" mass="15072">MGSKEIVVLFILLSYLYIFATSSPLQKALASSDSLQETHLGAKVAHSHDSSYIGNSGRSAIKHSSKFEHATGGGSAGAGESGHNGGSSSPAQGGRNFIPVYVAGAANNRQNHHRGYGNCNQNSIGISTLVAVTVGSLITHFYLLK</sequence>
<dbReference type="Proteomes" id="UP000594261">
    <property type="component" value="Chromosome 4"/>
</dbReference>
<reference evidence="4" key="2">
    <citation type="submission" date="2021-01" db="UniProtKB">
        <authorList>
            <consortium name="EnsemblPlants"/>
        </authorList>
    </citation>
    <scope>IDENTIFICATION</scope>
</reference>
<dbReference type="KEGG" id="qlo:115983591"/>
<dbReference type="RefSeq" id="XP_030962171.1">
    <property type="nucleotide sequence ID" value="XM_031106311.1"/>
</dbReference>
<feature type="compositionally biased region" description="Gly residues" evidence="1">
    <location>
        <begin position="71"/>
        <end position="85"/>
    </location>
</feature>
<evidence type="ECO:0000256" key="3">
    <source>
        <dbReference type="SAM" id="SignalP"/>
    </source>
</evidence>
<feature type="chain" id="PRO_5029902895" description="Glycine-rich protein" evidence="3">
    <location>
        <begin position="23"/>
        <end position="145"/>
    </location>
</feature>
<evidence type="ECO:0008006" key="6">
    <source>
        <dbReference type="Google" id="ProtNLM"/>
    </source>
</evidence>
<feature type="signal peptide" evidence="3">
    <location>
        <begin position="1"/>
        <end position="22"/>
    </location>
</feature>
<keyword evidence="3" id="KW-0732">Signal</keyword>
<gene>
    <name evidence="4" type="primary">LOC115983591</name>
</gene>
<keyword evidence="2" id="KW-0472">Membrane</keyword>